<feature type="domain" description="Amino acid permease/ SLC12A" evidence="8">
    <location>
        <begin position="14"/>
        <end position="450"/>
    </location>
</feature>
<feature type="transmembrane region" description="Helical" evidence="7">
    <location>
        <begin position="355"/>
        <end position="375"/>
    </location>
</feature>
<evidence type="ECO:0000313" key="10">
    <source>
        <dbReference type="Proteomes" id="UP000198956"/>
    </source>
</evidence>
<feature type="transmembrane region" description="Helical" evidence="7">
    <location>
        <begin position="120"/>
        <end position="140"/>
    </location>
</feature>
<feature type="transmembrane region" description="Helical" evidence="7">
    <location>
        <begin position="152"/>
        <end position="175"/>
    </location>
</feature>
<dbReference type="AlphaFoldDB" id="A0A1G7XNC6"/>
<keyword evidence="5 7" id="KW-1133">Transmembrane helix</keyword>
<dbReference type="Proteomes" id="UP000198956">
    <property type="component" value="Unassembled WGS sequence"/>
</dbReference>
<evidence type="ECO:0000256" key="2">
    <source>
        <dbReference type="ARBA" id="ARBA00022448"/>
    </source>
</evidence>
<protein>
    <submittedName>
        <fullName evidence="9">Gamma-aminobutyrate:proton symporter, AAT family</fullName>
    </submittedName>
</protein>
<dbReference type="InterPro" id="IPR004841">
    <property type="entry name" value="AA-permease/SLC12A_dom"/>
</dbReference>
<dbReference type="GO" id="GO:0016020">
    <property type="term" value="C:membrane"/>
    <property type="evidence" value="ECO:0007669"/>
    <property type="project" value="UniProtKB-SubCell"/>
</dbReference>
<sequence>MEQQALHKDLKKRHITMISIGGVIGAGLFVGSGAIITSAGPGALLSYIIGGLIVVLVMRMLGEMAVLNPDSGSFATYAHQALGPWAGYMIGWLYWFNWVIIVAIEATLVGAMIHQWLPSIPAWIGSLALTVLMTLTNIYSVKTYGEFEYWLAFIKVVAIIAFLCLGTAMIFGFVPGIESPGLSNLTGNGGFFPNGFLPVLLSVVFITFSLVGSEVAAIAAGESENPEKNVMKAINSVVWRILVFFIGSVAVLVTVLPWNAKDLLKTPYASVFDMAGLPAAAQIMNIVVFISLLSVLNSGLYTSSRMLYSLAQKGEAHRIFLQVNKRGVPVWAVLASTCFAYICAIFKFVSPDKLFAFLANSSGGVSMLVYIFIALSHIRMRRKIEKENPGALKVKMWLFPYLTYATIIILLGIFVAQAFIEDMCLQFYLTSLIAVLVIASYFVFYRKKQPSSGFEERQIEKVI</sequence>
<feature type="transmembrane region" description="Helical" evidence="7">
    <location>
        <begin position="237"/>
        <end position="259"/>
    </location>
</feature>
<dbReference type="PIRSF" id="PIRSF006060">
    <property type="entry name" value="AA_transporter"/>
    <property type="match status" value="1"/>
</dbReference>
<dbReference type="PANTHER" id="PTHR43495">
    <property type="entry name" value="GABA PERMEASE"/>
    <property type="match status" value="1"/>
</dbReference>
<dbReference type="InterPro" id="IPR004840">
    <property type="entry name" value="Amino_acid_permease_CS"/>
</dbReference>
<evidence type="ECO:0000256" key="7">
    <source>
        <dbReference type="SAM" id="Phobius"/>
    </source>
</evidence>
<organism evidence="9 10">
    <name type="scientific">Aneurinibacillus thermoaerophilus</name>
    <dbReference type="NCBI Taxonomy" id="143495"/>
    <lineage>
        <taxon>Bacteria</taxon>
        <taxon>Bacillati</taxon>
        <taxon>Bacillota</taxon>
        <taxon>Bacilli</taxon>
        <taxon>Bacillales</taxon>
        <taxon>Paenibacillaceae</taxon>
        <taxon>Aneurinibacillus group</taxon>
        <taxon>Aneurinibacillus</taxon>
    </lineage>
</organism>
<dbReference type="PANTHER" id="PTHR43495:SF5">
    <property type="entry name" value="GAMMA-AMINOBUTYRIC ACID PERMEASE"/>
    <property type="match status" value="1"/>
</dbReference>
<feature type="transmembrane region" description="Helical" evidence="7">
    <location>
        <begin position="328"/>
        <end position="349"/>
    </location>
</feature>
<evidence type="ECO:0000256" key="4">
    <source>
        <dbReference type="ARBA" id="ARBA00022970"/>
    </source>
</evidence>
<dbReference type="Gene3D" id="1.20.1740.10">
    <property type="entry name" value="Amino acid/polyamine transporter I"/>
    <property type="match status" value="1"/>
</dbReference>
<keyword evidence="3 7" id="KW-0812">Transmembrane</keyword>
<evidence type="ECO:0000256" key="3">
    <source>
        <dbReference type="ARBA" id="ARBA00022692"/>
    </source>
</evidence>
<feature type="transmembrane region" description="Helical" evidence="7">
    <location>
        <begin position="195"/>
        <end position="216"/>
    </location>
</feature>
<accession>A0A1G7XNC6</accession>
<dbReference type="PROSITE" id="PS00218">
    <property type="entry name" value="AMINO_ACID_PERMEASE_1"/>
    <property type="match status" value="1"/>
</dbReference>
<evidence type="ECO:0000256" key="1">
    <source>
        <dbReference type="ARBA" id="ARBA00004141"/>
    </source>
</evidence>
<evidence type="ECO:0000259" key="8">
    <source>
        <dbReference type="Pfam" id="PF00324"/>
    </source>
</evidence>
<dbReference type="Pfam" id="PF00324">
    <property type="entry name" value="AA_permease"/>
    <property type="match status" value="1"/>
</dbReference>
<keyword evidence="4" id="KW-0029">Amino-acid transport</keyword>
<feature type="transmembrane region" description="Helical" evidence="7">
    <location>
        <begin position="279"/>
        <end position="300"/>
    </location>
</feature>
<name>A0A1G7XNC6_ANETH</name>
<gene>
    <name evidence="9" type="ORF">SAMN04489735_100482</name>
</gene>
<feature type="transmembrane region" description="Helical" evidence="7">
    <location>
        <begin position="42"/>
        <end position="61"/>
    </location>
</feature>
<dbReference type="FunFam" id="1.20.1740.10:FF:000001">
    <property type="entry name" value="Amino acid permease"/>
    <property type="match status" value="1"/>
</dbReference>
<dbReference type="GO" id="GO:0006865">
    <property type="term" value="P:amino acid transport"/>
    <property type="evidence" value="ECO:0007669"/>
    <property type="project" value="UniProtKB-KW"/>
</dbReference>
<dbReference type="GO" id="GO:0055085">
    <property type="term" value="P:transmembrane transport"/>
    <property type="evidence" value="ECO:0007669"/>
    <property type="project" value="InterPro"/>
</dbReference>
<reference evidence="9 10" key="1">
    <citation type="submission" date="2016-10" db="EMBL/GenBank/DDBJ databases">
        <authorList>
            <person name="de Groot N.N."/>
        </authorList>
    </citation>
    <scope>NUCLEOTIDE SEQUENCE [LARGE SCALE GENOMIC DNA]</scope>
    <source>
        <strain evidence="9 10">L 420-91</strain>
    </source>
</reference>
<proteinExistence type="predicted"/>
<feature type="transmembrane region" description="Helical" evidence="7">
    <location>
        <begin position="15"/>
        <end position="36"/>
    </location>
</feature>
<comment type="subcellular location">
    <subcellularLocation>
        <location evidence="1">Membrane</location>
        <topology evidence="1">Multi-pass membrane protein</topology>
    </subcellularLocation>
</comment>
<feature type="transmembrane region" description="Helical" evidence="7">
    <location>
        <begin position="396"/>
        <end position="419"/>
    </location>
</feature>
<keyword evidence="2" id="KW-0813">Transport</keyword>
<feature type="transmembrane region" description="Helical" evidence="7">
    <location>
        <begin position="92"/>
        <end position="114"/>
    </location>
</feature>
<feature type="transmembrane region" description="Helical" evidence="7">
    <location>
        <begin position="425"/>
        <end position="444"/>
    </location>
</feature>
<keyword evidence="6 7" id="KW-0472">Membrane</keyword>
<dbReference type="EMBL" id="FNDE01000004">
    <property type="protein sequence ID" value="SDG85566.1"/>
    <property type="molecule type" value="Genomic_DNA"/>
</dbReference>
<evidence type="ECO:0000256" key="5">
    <source>
        <dbReference type="ARBA" id="ARBA00022989"/>
    </source>
</evidence>
<evidence type="ECO:0000256" key="6">
    <source>
        <dbReference type="ARBA" id="ARBA00023136"/>
    </source>
</evidence>
<evidence type="ECO:0000313" key="9">
    <source>
        <dbReference type="EMBL" id="SDG85566.1"/>
    </source>
</evidence>